<dbReference type="PANTHER" id="PTHR31375">
    <property type="match status" value="1"/>
</dbReference>
<evidence type="ECO:0000256" key="2">
    <source>
        <dbReference type="ARBA" id="ARBA00008834"/>
    </source>
</evidence>
<evidence type="ECO:0000313" key="11">
    <source>
        <dbReference type="EMBL" id="PQM35671.1"/>
    </source>
</evidence>
<evidence type="ECO:0000256" key="7">
    <source>
        <dbReference type="ARBA" id="ARBA00023316"/>
    </source>
</evidence>
<comment type="subcellular location">
    <subcellularLocation>
        <location evidence="1">Secreted</location>
        <location evidence="1">Cell wall</location>
    </subcellularLocation>
</comment>
<organism evidence="11 12">
    <name type="scientific">Prunus yedoensis var. nudiflora</name>
    <dbReference type="NCBI Taxonomy" id="2094558"/>
    <lineage>
        <taxon>Eukaryota</taxon>
        <taxon>Viridiplantae</taxon>
        <taxon>Streptophyta</taxon>
        <taxon>Embryophyta</taxon>
        <taxon>Tracheophyta</taxon>
        <taxon>Spermatophyta</taxon>
        <taxon>Magnoliopsida</taxon>
        <taxon>eudicotyledons</taxon>
        <taxon>Gunneridae</taxon>
        <taxon>Pentapetalae</taxon>
        <taxon>rosids</taxon>
        <taxon>fabids</taxon>
        <taxon>Rosales</taxon>
        <taxon>Rosaceae</taxon>
        <taxon>Amygdaloideae</taxon>
        <taxon>Amygdaleae</taxon>
        <taxon>Prunus</taxon>
    </lineage>
</organism>
<comment type="similarity">
    <text evidence="2 9">Belongs to the glycosyl hydrolase 28 family.</text>
</comment>
<dbReference type="STRING" id="2094558.A0A314UEA1"/>
<keyword evidence="3" id="KW-0134">Cell wall</keyword>
<keyword evidence="7" id="KW-0961">Cell wall biogenesis/degradation</keyword>
<dbReference type="GO" id="GO:0071555">
    <property type="term" value="P:cell wall organization"/>
    <property type="evidence" value="ECO:0007669"/>
    <property type="project" value="UniProtKB-KW"/>
</dbReference>
<evidence type="ECO:0000313" key="12">
    <source>
        <dbReference type="Proteomes" id="UP000250321"/>
    </source>
</evidence>
<keyword evidence="5 9" id="KW-0378">Hydrolase</keyword>
<evidence type="ECO:0000256" key="5">
    <source>
        <dbReference type="ARBA" id="ARBA00022801"/>
    </source>
</evidence>
<dbReference type="Proteomes" id="UP000250321">
    <property type="component" value="Unassembled WGS sequence"/>
</dbReference>
<accession>A0A314UEA1</accession>
<evidence type="ECO:0000256" key="8">
    <source>
        <dbReference type="PROSITE-ProRule" id="PRU10052"/>
    </source>
</evidence>
<sequence>MSKLLVSFLIFCNIALSNSIWYGQTTFNVLQFDAVGDGQTDDSEVSFSIFRVCIFVSFAINDKEGFELENSSDIEKRNITKLILSGCLRYVFAKAFLKAWEALCGATEANDTGTPTLVVPAEKTFLLQPIKFSGPCKSNSVHVQILGKIVAPNTLHAWKECKEFWISFSEVTNLTINGTGEIDGHGKPWWSKARQLHHVVNNAIHFYKCDYLQLSGLKHLDSPKAHITINNCNNVSVSNLHIIAPEDSPNTDGIDISMSTFVNIHNSTIGTGDDCIALNNGSSHINITSIVCGPGHGISVGSLGEDGAYETVEEVHVRNCTFNGTKNGARIKTWQGGSGYVKGISFENITLIGAKNPIIIDQYYCDKNGRNCKPSASAVNVSNVIYRGFQGTHANEEEAIIFDCSNTPGCQNVTMNQINITSTVDPGKNISAACKNVNGTFDPAVPCSLWAYLHL</sequence>
<keyword evidence="10" id="KW-0732">Signal</keyword>
<dbReference type="GO" id="GO:0005975">
    <property type="term" value="P:carbohydrate metabolic process"/>
    <property type="evidence" value="ECO:0007669"/>
    <property type="project" value="InterPro"/>
</dbReference>
<dbReference type="PROSITE" id="PS00502">
    <property type="entry name" value="POLYGALACTURONASE"/>
    <property type="match status" value="1"/>
</dbReference>
<evidence type="ECO:0000256" key="1">
    <source>
        <dbReference type="ARBA" id="ARBA00004191"/>
    </source>
</evidence>
<dbReference type="Pfam" id="PF00295">
    <property type="entry name" value="Glyco_hydro_28"/>
    <property type="match status" value="1"/>
</dbReference>
<keyword evidence="12" id="KW-1185">Reference proteome</keyword>
<dbReference type="GO" id="GO:0004650">
    <property type="term" value="F:polygalacturonase activity"/>
    <property type="evidence" value="ECO:0007669"/>
    <property type="project" value="InterPro"/>
</dbReference>
<dbReference type="Gene3D" id="2.160.20.10">
    <property type="entry name" value="Single-stranded right-handed beta-helix, Pectin lyase-like"/>
    <property type="match status" value="1"/>
</dbReference>
<evidence type="ECO:0000256" key="4">
    <source>
        <dbReference type="ARBA" id="ARBA00022525"/>
    </source>
</evidence>
<feature type="active site" evidence="8">
    <location>
        <position position="296"/>
    </location>
</feature>
<comment type="caution">
    <text evidence="11">The sequence shown here is derived from an EMBL/GenBank/DDBJ whole genome shotgun (WGS) entry which is preliminary data.</text>
</comment>
<evidence type="ECO:0000256" key="9">
    <source>
        <dbReference type="RuleBase" id="RU361169"/>
    </source>
</evidence>
<name>A0A314UEA1_PRUYE</name>
<dbReference type="OrthoDB" id="187139at2759"/>
<protein>
    <submittedName>
        <fullName evidence="11">Putative polygalacturonase</fullName>
    </submittedName>
</protein>
<gene>
    <name evidence="11" type="ORF">Pyn_34018</name>
</gene>
<keyword evidence="4" id="KW-0964">Secreted</keyword>
<keyword evidence="6 9" id="KW-0326">Glycosidase</keyword>
<dbReference type="EMBL" id="PJQY01003651">
    <property type="protein sequence ID" value="PQM35671.1"/>
    <property type="molecule type" value="Genomic_DNA"/>
</dbReference>
<evidence type="ECO:0000256" key="3">
    <source>
        <dbReference type="ARBA" id="ARBA00022512"/>
    </source>
</evidence>
<feature type="signal peptide" evidence="10">
    <location>
        <begin position="1"/>
        <end position="19"/>
    </location>
</feature>
<dbReference type="InterPro" id="IPR011050">
    <property type="entry name" value="Pectin_lyase_fold/virulence"/>
</dbReference>
<reference evidence="11 12" key="1">
    <citation type="submission" date="2018-02" db="EMBL/GenBank/DDBJ databases">
        <title>Draft genome of wild Prunus yedoensis var. nudiflora.</title>
        <authorList>
            <person name="Baek S."/>
            <person name="Kim J.-H."/>
            <person name="Choi K."/>
            <person name="Kim G.-B."/>
            <person name="Cho A."/>
            <person name="Jang H."/>
            <person name="Shin C.-H."/>
            <person name="Yu H.-J."/>
            <person name="Mun J.-H."/>
        </authorList>
    </citation>
    <scope>NUCLEOTIDE SEQUENCE [LARGE SCALE GENOMIC DNA]</scope>
    <source>
        <strain evidence="12">cv. Jeju island</strain>
        <tissue evidence="11">Leaf</tissue>
    </source>
</reference>
<dbReference type="SUPFAM" id="SSF51126">
    <property type="entry name" value="Pectin lyase-like"/>
    <property type="match status" value="1"/>
</dbReference>
<evidence type="ECO:0000256" key="6">
    <source>
        <dbReference type="ARBA" id="ARBA00023295"/>
    </source>
</evidence>
<dbReference type="InterPro" id="IPR000743">
    <property type="entry name" value="Glyco_hydro_28"/>
</dbReference>
<feature type="chain" id="PRO_5016355308" evidence="10">
    <location>
        <begin position="20"/>
        <end position="455"/>
    </location>
</feature>
<dbReference type="AlphaFoldDB" id="A0A314UEA1"/>
<dbReference type="InterPro" id="IPR012334">
    <property type="entry name" value="Pectin_lyas_fold"/>
</dbReference>
<proteinExistence type="inferred from homology"/>
<dbReference type="InterPro" id="IPR006626">
    <property type="entry name" value="PbH1"/>
</dbReference>
<evidence type="ECO:0000256" key="10">
    <source>
        <dbReference type="SAM" id="SignalP"/>
    </source>
</evidence>
<dbReference type="SMART" id="SM00710">
    <property type="entry name" value="PbH1"/>
    <property type="match status" value="5"/>
</dbReference>